<dbReference type="SUPFAM" id="SSF56784">
    <property type="entry name" value="HAD-like"/>
    <property type="match status" value="1"/>
</dbReference>
<dbReference type="InterPro" id="IPR003337">
    <property type="entry name" value="Trehalose_PPase"/>
</dbReference>
<dbReference type="CDD" id="cd03788">
    <property type="entry name" value="GT20_TPS"/>
    <property type="match status" value="1"/>
</dbReference>
<dbReference type="GO" id="GO:0005946">
    <property type="term" value="C:alpha,alpha-trehalose-phosphate synthase complex (UDP-forming)"/>
    <property type="evidence" value="ECO:0007669"/>
    <property type="project" value="TreeGrafter"/>
</dbReference>
<evidence type="ECO:0000256" key="3">
    <source>
        <dbReference type="SAM" id="MobiDB-lite"/>
    </source>
</evidence>
<dbReference type="RefSeq" id="XP_058337559.1">
    <property type="nucleotide sequence ID" value="XM_058491686.1"/>
</dbReference>
<dbReference type="InterPro" id="IPR036412">
    <property type="entry name" value="HAD-like_sf"/>
</dbReference>
<organism evidence="4 5">
    <name type="scientific">Lichtheimia ornata</name>
    <dbReference type="NCBI Taxonomy" id="688661"/>
    <lineage>
        <taxon>Eukaryota</taxon>
        <taxon>Fungi</taxon>
        <taxon>Fungi incertae sedis</taxon>
        <taxon>Mucoromycota</taxon>
        <taxon>Mucoromycotina</taxon>
        <taxon>Mucoromycetes</taxon>
        <taxon>Mucorales</taxon>
        <taxon>Lichtheimiaceae</taxon>
        <taxon>Lichtheimia</taxon>
    </lineage>
</organism>
<feature type="compositionally biased region" description="Low complexity" evidence="3">
    <location>
        <begin position="31"/>
        <end position="45"/>
    </location>
</feature>
<dbReference type="Pfam" id="PF00982">
    <property type="entry name" value="Glyco_transf_20"/>
    <property type="match status" value="1"/>
</dbReference>
<dbReference type="Proteomes" id="UP001234581">
    <property type="component" value="Unassembled WGS sequence"/>
</dbReference>
<dbReference type="EMBL" id="JARTCD010000098">
    <property type="protein sequence ID" value="KAJ8652645.1"/>
    <property type="molecule type" value="Genomic_DNA"/>
</dbReference>
<dbReference type="NCBIfam" id="TIGR00685">
    <property type="entry name" value="T6PP"/>
    <property type="match status" value="1"/>
</dbReference>
<dbReference type="FunFam" id="3.40.50.2000:FF:000036">
    <property type="entry name" value="Alpha,alpha-trehalose-phosphate synthase subunit Tps2"/>
    <property type="match status" value="1"/>
</dbReference>
<dbReference type="CDD" id="cd01627">
    <property type="entry name" value="HAD_TPP"/>
    <property type="match status" value="1"/>
</dbReference>
<dbReference type="NCBIfam" id="NF011071">
    <property type="entry name" value="PRK14501.1"/>
    <property type="match status" value="1"/>
</dbReference>
<dbReference type="GeneID" id="83219122"/>
<dbReference type="FunFam" id="3.40.50.1000:FF:000052">
    <property type="entry name" value="Alpha,alpha-trehalose-phosphate synthase [UDP-forming] 6"/>
    <property type="match status" value="1"/>
</dbReference>
<comment type="similarity">
    <text evidence="1">In the N-terminal section; belongs to the glycosyltransferase 20 family.</text>
</comment>
<evidence type="ECO:0000313" key="4">
    <source>
        <dbReference type="EMBL" id="KAJ8652645.1"/>
    </source>
</evidence>
<dbReference type="Gene3D" id="3.40.50.1000">
    <property type="entry name" value="HAD superfamily/HAD-like"/>
    <property type="match status" value="1"/>
</dbReference>
<comment type="caution">
    <text evidence="4">The sequence shown here is derived from an EMBL/GenBank/DDBJ whole genome shotgun (WGS) entry which is preliminary data.</text>
</comment>
<evidence type="ECO:0000256" key="1">
    <source>
        <dbReference type="ARBA" id="ARBA00005409"/>
    </source>
</evidence>
<feature type="region of interest" description="Disordered" evidence="3">
    <location>
        <begin position="31"/>
        <end position="163"/>
    </location>
</feature>
<dbReference type="PANTHER" id="PTHR10788">
    <property type="entry name" value="TREHALOSE-6-PHOSPHATE SYNTHASE"/>
    <property type="match status" value="1"/>
</dbReference>
<dbReference type="Gene3D" id="3.40.50.2000">
    <property type="entry name" value="Glycogen Phosphorylase B"/>
    <property type="match status" value="2"/>
</dbReference>
<dbReference type="InterPro" id="IPR023214">
    <property type="entry name" value="HAD_sf"/>
</dbReference>
<evidence type="ECO:0000256" key="2">
    <source>
        <dbReference type="ARBA" id="ARBA00006330"/>
    </source>
</evidence>
<dbReference type="GO" id="GO:0005992">
    <property type="term" value="P:trehalose biosynthetic process"/>
    <property type="evidence" value="ECO:0007669"/>
    <property type="project" value="InterPro"/>
</dbReference>
<gene>
    <name evidence="4" type="ORF">O0I10_011723</name>
</gene>
<dbReference type="Gene3D" id="3.30.70.1020">
    <property type="entry name" value="Trehalose-6-phosphate phosphatase related protein, domain 2"/>
    <property type="match status" value="1"/>
</dbReference>
<comment type="similarity">
    <text evidence="2">In the C-terminal section; belongs to the trehalose phosphatase family.</text>
</comment>
<protein>
    <submittedName>
        <fullName evidence="4">Alpha,alpha-trehalose-phosphate synthase (UDP-forming)</fullName>
    </submittedName>
</protein>
<dbReference type="AlphaFoldDB" id="A0AAD7USY8"/>
<evidence type="ECO:0000313" key="5">
    <source>
        <dbReference type="Proteomes" id="UP001234581"/>
    </source>
</evidence>
<dbReference type="NCBIfam" id="TIGR01484">
    <property type="entry name" value="HAD-SF-IIB"/>
    <property type="match status" value="1"/>
</dbReference>
<sequence>MPGGRVLCTSLFLPYTIDFELARDKRSRYLTTTTPTSTTSPTLPTEAPASNVLREPNAPLNHHHHHQHNEPPPNLIASLKQKQRHETNDNNNNNALSSSSATTPLTKSSSIPSDDTRAMFDFKKPEKLVQPKSKAQREKDMKRPSPLMVQPVAPSHHHHHREQSLDSATLFDEAPWTVKPCIAGNIGLHNALVSVQGKEGDVLQDRKCMWIGTLGMSTDQLSNQTRGDIRSKMILEYDAYTVMPSDTEFEGHYDRYCKQVLWPYFHYVVQDDLQNMMYQNDAWMAYKSLNQRFADVIVENYQEGDIIWINDYHLMLLPGLVREKLPHAVIGFFLHIPFPSSELFRCLPTRKELLSGMLEADLVGFQTYSFARHFLQTCSRILSLDTTPSGIQMDSHYVSIGIFPIGIDIDTLNKKRSAPEVQRSVEMLQEKYAGKKLIVARDKLDYIKGVRQKLLAFEQFLIRHPEWREKVVLIQIALSTAEKNELRAHISDVVSRVNSKFSTISYQPIVFLHQDISFSQYLALLTAADTSLITPLRDGMNLTSHEYIVCQENNHGPLILSEFTGTYGSFGACLRVNPWDYRQVGDAIHEALSMGEEEKAGRWKELYKSIVTNSAQHYASSIINELIKIRNGELHRIPAQIPPLDVDHVKELFQSSKNGLLLFDYGGTLVPHGKTAGPGDLDRISDILSKLTQKSAVYVISGRTQPIIERDLGHIPKLGLCAENGFHIRPRGESWQRMRSDVDISWMSAVKQIFQYYTERTPGSYIETKDISIVWHYRSTTAGQDAQFAGWQAAECQNHIADSVNKNFAVHSVTGKTNIEVMPHDINKTAIANRILQDIKPDFVLAIGDDRMDEDMFAFLNKQKIPHVITCTVGPRSTEAKHFVPNVEGVLTTLETLLS</sequence>
<feature type="compositionally biased region" description="Basic and acidic residues" evidence="3">
    <location>
        <begin position="114"/>
        <end position="143"/>
    </location>
</feature>
<dbReference type="GO" id="GO:0003825">
    <property type="term" value="F:alpha,alpha-trehalose-phosphate synthase (UDP-forming) activity"/>
    <property type="evidence" value="ECO:0007669"/>
    <property type="project" value="TreeGrafter"/>
</dbReference>
<dbReference type="GO" id="GO:0004805">
    <property type="term" value="F:trehalose-phosphatase activity"/>
    <property type="evidence" value="ECO:0007669"/>
    <property type="project" value="TreeGrafter"/>
</dbReference>
<feature type="compositionally biased region" description="Low complexity" evidence="3">
    <location>
        <begin position="89"/>
        <end position="110"/>
    </location>
</feature>
<dbReference type="Pfam" id="PF02358">
    <property type="entry name" value="Trehalose_PPase"/>
    <property type="match status" value="1"/>
</dbReference>
<proteinExistence type="inferred from homology"/>
<dbReference type="FunFam" id="3.30.70.1020:FF:000001">
    <property type="entry name" value="Alpha,alpha-trehalose-phosphate synthase [UDP-forming] 1"/>
    <property type="match status" value="1"/>
</dbReference>
<dbReference type="SUPFAM" id="SSF53756">
    <property type="entry name" value="UDP-Glycosyltransferase/glycogen phosphorylase"/>
    <property type="match status" value="1"/>
</dbReference>
<dbReference type="InterPro" id="IPR006379">
    <property type="entry name" value="HAD-SF_hydro_IIB"/>
</dbReference>
<reference evidence="4 5" key="1">
    <citation type="submission" date="2023-03" db="EMBL/GenBank/DDBJ databases">
        <title>Genome sequence of Lichtheimia ornata CBS 291.66.</title>
        <authorList>
            <person name="Mohabir J.T."/>
            <person name="Shea T.P."/>
            <person name="Kurbessoian T."/>
            <person name="Berby B."/>
            <person name="Fontaine J."/>
            <person name="Livny J."/>
            <person name="Gnirke A."/>
            <person name="Stajich J.E."/>
            <person name="Cuomo C.A."/>
        </authorList>
    </citation>
    <scope>NUCLEOTIDE SEQUENCE [LARGE SCALE GENOMIC DNA]</scope>
    <source>
        <strain evidence="4">CBS 291.66</strain>
    </source>
</reference>
<dbReference type="InterPro" id="IPR001830">
    <property type="entry name" value="Glyco_trans_20"/>
</dbReference>
<dbReference type="GO" id="GO:0005829">
    <property type="term" value="C:cytosol"/>
    <property type="evidence" value="ECO:0007669"/>
    <property type="project" value="TreeGrafter"/>
</dbReference>
<dbReference type="PANTHER" id="PTHR10788:SF15">
    <property type="entry name" value="TREHALOSE SYNTHASE COMPLEX REGULATORY SUBUNIT TPS3-RELATED"/>
    <property type="match status" value="1"/>
</dbReference>
<name>A0AAD7USY8_9FUNG</name>
<keyword evidence="5" id="KW-1185">Reference proteome</keyword>
<accession>A0AAD7USY8</accession>